<dbReference type="GO" id="GO:0005998">
    <property type="term" value="P:xylulose catabolic process"/>
    <property type="evidence" value="ECO:0007669"/>
    <property type="project" value="UniProtKB-UniRule"/>
</dbReference>
<dbReference type="InterPro" id="IPR043129">
    <property type="entry name" value="ATPase_NBD"/>
</dbReference>
<accession>A0A0P6WSQ8</accession>
<dbReference type="PATRIC" id="fig|1134406.4.peg.3683"/>
<keyword evidence="7 8" id="KW-0119">Carbohydrate metabolism</keyword>
<dbReference type="NCBIfam" id="TIGR01312">
    <property type="entry name" value="XylB"/>
    <property type="match status" value="1"/>
</dbReference>
<keyword evidence="6 8" id="KW-0067">ATP-binding</keyword>
<comment type="caution">
    <text evidence="13">The sequence shown here is derived from an EMBL/GenBank/DDBJ whole genome shotgun (WGS) entry which is preliminary data.</text>
</comment>
<dbReference type="GO" id="GO:0042732">
    <property type="term" value="P:D-xylose metabolic process"/>
    <property type="evidence" value="ECO:0007669"/>
    <property type="project" value="UniProtKB-KW"/>
</dbReference>
<organism evidence="13 14">
    <name type="scientific">Ornatilinea apprima</name>
    <dbReference type="NCBI Taxonomy" id="1134406"/>
    <lineage>
        <taxon>Bacteria</taxon>
        <taxon>Bacillati</taxon>
        <taxon>Chloroflexota</taxon>
        <taxon>Anaerolineae</taxon>
        <taxon>Anaerolineales</taxon>
        <taxon>Anaerolineaceae</taxon>
        <taxon>Ornatilinea</taxon>
    </lineage>
</organism>
<sequence>MSSYFLGVDLGTSSLKTILLDAESGSLLAQVAAEYSIQTPQPGWAEQDPQIWVDAFLSTLPVVMSQARIDASQIEGISFSGQMHGCVCLDAQGNPLRPAIIWADQRSARQVEQVYTCQGIEKLGAATGNPLAAGFMLPTLLWLRENEAEVYTRIHQVMLPKDYLRLVITGEYGSEPSDASSTGLFDPARQDWNEDWLTGLAIPLRFLPPVKPSHAPGGSVSKPFAILSGLRAGTPVFMGASDQSAQALGNGIIQPGDVSCTIGTGGQILAPVLQPRYDPQLRLHLFCHALPQVWHLESATLSAGLSLKWLRDHFFEDRSYQQLVDEAAHAPVGAEGLRYLPYLAGERTPIMDPLATGSFTGLTLRHHRRHLVRAVLEGVVFSLRQGLDLMQTLGAPIQRIVASGGGTRHPLWLQLQADIFARPIYQSSTPEAAALGAALLAAVGSGYYASFEQACQHIVHWKPAAIEPIENNVRLYEEIYPHYCSLYPTLRATFNRKSGNE</sequence>
<dbReference type="GO" id="GO:0004856">
    <property type="term" value="F:D-xylulokinase activity"/>
    <property type="evidence" value="ECO:0007669"/>
    <property type="project" value="UniProtKB-UniRule"/>
</dbReference>
<evidence type="ECO:0000256" key="2">
    <source>
        <dbReference type="ARBA" id="ARBA00022629"/>
    </source>
</evidence>
<comment type="catalytic activity">
    <reaction evidence="8 10">
        <text>D-xylulose + ATP = D-xylulose 5-phosphate + ADP + H(+)</text>
        <dbReference type="Rhea" id="RHEA:10964"/>
        <dbReference type="ChEBI" id="CHEBI:15378"/>
        <dbReference type="ChEBI" id="CHEBI:17140"/>
        <dbReference type="ChEBI" id="CHEBI:30616"/>
        <dbReference type="ChEBI" id="CHEBI:57737"/>
        <dbReference type="ChEBI" id="CHEBI:456216"/>
        <dbReference type="EC" id="2.7.1.17"/>
    </reaction>
</comment>
<evidence type="ECO:0000256" key="7">
    <source>
        <dbReference type="ARBA" id="ARBA00023277"/>
    </source>
</evidence>
<evidence type="ECO:0000256" key="10">
    <source>
        <dbReference type="RuleBase" id="RU364073"/>
    </source>
</evidence>
<comment type="similarity">
    <text evidence="1 8 9">Belongs to the FGGY kinase family.</text>
</comment>
<dbReference type="InterPro" id="IPR006000">
    <property type="entry name" value="Xylulokinase"/>
</dbReference>
<dbReference type="GO" id="GO:0005524">
    <property type="term" value="F:ATP binding"/>
    <property type="evidence" value="ECO:0007669"/>
    <property type="project" value="UniProtKB-UniRule"/>
</dbReference>
<protein>
    <recommendedName>
        <fullName evidence="8 10">Xylulose kinase</fullName>
        <shortName evidence="8 10">Xylulokinase</shortName>
        <ecNumber evidence="8 10">2.7.1.17</ecNumber>
    </recommendedName>
</protein>
<feature type="active site" description="Proton acceptor" evidence="8">
    <location>
        <position position="242"/>
    </location>
</feature>
<comment type="function">
    <text evidence="8">Catalyzes the phosphorylation of D-xylulose to D-xylulose 5-phosphate.</text>
</comment>
<feature type="binding site" evidence="8">
    <location>
        <begin position="83"/>
        <end position="84"/>
    </location>
    <ligand>
        <name>substrate</name>
    </ligand>
</feature>
<evidence type="ECO:0000259" key="12">
    <source>
        <dbReference type="Pfam" id="PF02782"/>
    </source>
</evidence>
<evidence type="ECO:0000313" key="13">
    <source>
        <dbReference type="EMBL" id="KPL72032.1"/>
    </source>
</evidence>
<evidence type="ECO:0000256" key="3">
    <source>
        <dbReference type="ARBA" id="ARBA00022679"/>
    </source>
</evidence>
<name>A0A0P6WSQ8_9CHLR</name>
<dbReference type="PANTHER" id="PTHR43095">
    <property type="entry name" value="SUGAR KINASE"/>
    <property type="match status" value="1"/>
</dbReference>
<dbReference type="InterPro" id="IPR018483">
    <property type="entry name" value="Carb_kinase_FGGY_CS"/>
</dbReference>
<evidence type="ECO:0000256" key="1">
    <source>
        <dbReference type="ARBA" id="ARBA00009156"/>
    </source>
</evidence>
<dbReference type="InterPro" id="IPR050406">
    <property type="entry name" value="FGGY_Carb_Kinase"/>
</dbReference>
<evidence type="ECO:0000313" key="14">
    <source>
        <dbReference type="Proteomes" id="UP000050417"/>
    </source>
</evidence>
<proteinExistence type="inferred from homology"/>
<keyword evidence="4 8" id="KW-0547">Nucleotide-binding</keyword>
<dbReference type="OrthoDB" id="9805576at2"/>
<keyword evidence="3 8" id="KW-0808">Transferase</keyword>
<dbReference type="Pfam" id="PF00370">
    <property type="entry name" value="FGGY_N"/>
    <property type="match status" value="1"/>
</dbReference>
<dbReference type="Gene3D" id="3.30.420.40">
    <property type="match status" value="2"/>
</dbReference>
<dbReference type="CDD" id="cd07808">
    <property type="entry name" value="ASKHA_NBD_FGGY_EcXK-like"/>
    <property type="match status" value="1"/>
</dbReference>
<feature type="site" description="Important for activity" evidence="8">
    <location>
        <position position="9"/>
    </location>
</feature>
<dbReference type="InterPro" id="IPR000577">
    <property type="entry name" value="Carb_kinase_FGGY"/>
</dbReference>
<dbReference type="RefSeq" id="WP_075064089.1">
    <property type="nucleotide sequence ID" value="NZ_LGCL01000040.1"/>
</dbReference>
<evidence type="ECO:0000256" key="5">
    <source>
        <dbReference type="ARBA" id="ARBA00022777"/>
    </source>
</evidence>
<keyword evidence="5 8" id="KW-0418">Kinase</keyword>
<dbReference type="SUPFAM" id="SSF53067">
    <property type="entry name" value="Actin-like ATPase domain"/>
    <property type="match status" value="2"/>
</dbReference>
<dbReference type="PIRSF" id="PIRSF000538">
    <property type="entry name" value="GlpK"/>
    <property type="match status" value="1"/>
</dbReference>
<evidence type="ECO:0000256" key="6">
    <source>
        <dbReference type="ARBA" id="ARBA00022840"/>
    </source>
</evidence>
<dbReference type="Proteomes" id="UP000050417">
    <property type="component" value="Unassembled WGS sequence"/>
</dbReference>
<dbReference type="EC" id="2.7.1.17" evidence="8 10"/>
<dbReference type="InterPro" id="IPR018485">
    <property type="entry name" value="FGGY_C"/>
</dbReference>
<feature type="domain" description="Carbohydrate kinase FGGY N-terminal" evidence="11">
    <location>
        <begin position="4"/>
        <end position="249"/>
    </location>
</feature>
<dbReference type="STRING" id="1134406.ADN00_16230"/>
<gene>
    <name evidence="8 10" type="primary">xylB</name>
    <name evidence="13" type="ORF">ADN00_16230</name>
</gene>
<dbReference type="PANTHER" id="PTHR43095:SF5">
    <property type="entry name" value="XYLULOSE KINASE"/>
    <property type="match status" value="1"/>
</dbReference>
<dbReference type="InterPro" id="IPR018484">
    <property type="entry name" value="FGGY_N"/>
</dbReference>
<feature type="domain" description="Carbohydrate kinase FGGY C-terminal" evidence="12">
    <location>
        <begin position="259"/>
        <end position="444"/>
    </location>
</feature>
<evidence type="ECO:0000256" key="4">
    <source>
        <dbReference type="ARBA" id="ARBA00022741"/>
    </source>
</evidence>
<keyword evidence="14" id="KW-1185">Reference proteome</keyword>
<dbReference type="HAMAP" id="MF_02220">
    <property type="entry name" value="XylB"/>
    <property type="match status" value="1"/>
</dbReference>
<evidence type="ECO:0000256" key="9">
    <source>
        <dbReference type="RuleBase" id="RU003733"/>
    </source>
</evidence>
<dbReference type="AlphaFoldDB" id="A0A0P6WSQ8"/>
<dbReference type="Pfam" id="PF02782">
    <property type="entry name" value="FGGY_C"/>
    <property type="match status" value="1"/>
</dbReference>
<dbReference type="EMBL" id="LGCL01000040">
    <property type="protein sequence ID" value="KPL72032.1"/>
    <property type="molecule type" value="Genomic_DNA"/>
</dbReference>
<evidence type="ECO:0000256" key="8">
    <source>
        <dbReference type="HAMAP-Rule" id="MF_02220"/>
    </source>
</evidence>
<reference evidence="13 14" key="1">
    <citation type="submission" date="2015-07" db="EMBL/GenBank/DDBJ databases">
        <title>Genome sequence of Ornatilinea apprima DSM 23815.</title>
        <authorList>
            <person name="Hemp J."/>
            <person name="Ward L.M."/>
            <person name="Pace L.A."/>
            <person name="Fischer W.W."/>
        </authorList>
    </citation>
    <scope>NUCLEOTIDE SEQUENCE [LARGE SCALE GENOMIC DNA]</scope>
    <source>
        <strain evidence="13 14">P3M-1</strain>
    </source>
</reference>
<evidence type="ECO:0000259" key="11">
    <source>
        <dbReference type="Pfam" id="PF00370"/>
    </source>
</evidence>
<dbReference type="PROSITE" id="PS00445">
    <property type="entry name" value="FGGY_KINASES_2"/>
    <property type="match status" value="1"/>
</dbReference>
<keyword evidence="2 8" id="KW-0859">Xylose metabolism</keyword>